<evidence type="ECO:0000313" key="1">
    <source>
        <dbReference type="EMBL" id="AAK78276.1"/>
    </source>
</evidence>
<accession>Q97MA3</accession>
<evidence type="ECO:0000313" key="2">
    <source>
        <dbReference type="Proteomes" id="UP000000814"/>
    </source>
</evidence>
<dbReference type="GO" id="GO:0016805">
    <property type="term" value="F:dipeptidase activity"/>
    <property type="evidence" value="ECO:0007669"/>
    <property type="project" value="TreeGrafter"/>
</dbReference>
<dbReference type="Proteomes" id="UP000000814">
    <property type="component" value="Chromosome"/>
</dbReference>
<dbReference type="STRING" id="272562.CA_C0295"/>
<dbReference type="EMBL" id="AE001437">
    <property type="protein sequence ID" value="AAK78276.1"/>
    <property type="molecule type" value="Genomic_DNA"/>
</dbReference>
<dbReference type="PANTHER" id="PTHR30575">
    <property type="entry name" value="PEPTIDASE M20"/>
    <property type="match status" value="1"/>
</dbReference>
<dbReference type="SUPFAM" id="SSF53187">
    <property type="entry name" value="Zn-dependent exopeptidases"/>
    <property type="match status" value="1"/>
</dbReference>
<sequence length="380" mass="42083">MKQEMLSFLSTIDSALYDLTRYLYDNPEESFHEYKSYSYITKLLESYNFTNIKNYLDINTAFLSQFGEGHPKICFICEYDADVNYGHIYGYNAKTTISVAAALMLSHVIPKVGGSVILLGCPGEFKRGSKTTMFKQGTFEDMDAVLTVQPHTVTAESGTSIASLPLSLILSKTNNLTNTNDSSSSFNTALIIFNTLNHLINISQYKSCIDNLSLSSLVNSESKSSEITFTLKSSSSENILGKQDKIKEFIMGLCNLVSIESELHIKDTPCKELISNATLSRLFSHNLKESEIININGVKNLSSCLSLGIVSHEIPCIHPYVSLTKDSSIKYGTKAFSDETITPYAHNIIMKSSKALALTALDLIENNSLLFEAKSELNHK</sequence>
<dbReference type="GeneID" id="44996807"/>
<dbReference type="Gene3D" id="3.30.70.360">
    <property type="match status" value="1"/>
</dbReference>
<dbReference type="GO" id="GO:0071713">
    <property type="term" value="F:para-aminobenzoyl-glutamate hydrolase activity"/>
    <property type="evidence" value="ECO:0007669"/>
    <property type="project" value="TreeGrafter"/>
</dbReference>
<dbReference type="RefSeq" id="WP_010963618.1">
    <property type="nucleotide sequence ID" value="NC_003030.1"/>
</dbReference>
<keyword evidence="2" id="KW-1185">Reference proteome</keyword>
<dbReference type="PIR" id="A96936">
    <property type="entry name" value="A96936"/>
</dbReference>
<dbReference type="HOGENOM" id="CLU_031812_1_0_9"/>
<dbReference type="GO" id="GO:0046657">
    <property type="term" value="P:folic acid catabolic process"/>
    <property type="evidence" value="ECO:0007669"/>
    <property type="project" value="TreeGrafter"/>
</dbReference>
<dbReference type="eggNOG" id="COG1473">
    <property type="taxonomic scope" value="Bacteria"/>
</dbReference>
<proteinExistence type="predicted"/>
<dbReference type="OrthoDB" id="9781032at2"/>
<dbReference type="InterPro" id="IPR052030">
    <property type="entry name" value="Peptidase_M20/M20A_hydrolases"/>
</dbReference>
<dbReference type="GO" id="GO:0005737">
    <property type="term" value="C:cytoplasm"/>
    <property type="evidence" value="ECO:0007669"/>
    <property type="project" value="TreeGrafter"/>
</dbReference>
<dbReference type="PATRIC" id="fig|272562.8.peg.484"/>
<name>Q97MA3_CLOAB</name>
<dbReference type="Gene3D" id="3.40.630.10">
    <property type="entry name" value="Zn peptidases"/>
    <property type="match status" value="1"/>
</dbReference>
<dbReference type="KEGG" id="cac:CA_C0295"/>
<gene>
    <name evidence="1" type="ordered locus">CA_C0295</name>
</gene>
<protein>
    <submittedName>
        <fullName evidence="1">Metal-dependent amidohydrolases</fullName>
    </submittedName>
</protein>
<dbReference type="AlphaFoldDB" id="Q97MA3"/>
<organism evidence="1 2">
    <name type="scientific">Clostridium acetobutylicum (strain ATCC 824 / DSM 792 / JCM 1419 / IAM 19013 / LMG 5710 / NBRC 13948 / NRRL B-527 / VKM B-1787 / 2291 / W)</name>
    <dbReference type="NCBI Taxonomy" id="272562"/>
    <lineage>
        <taxon>Bacteria</taxon>
        <taxon>Bacillati</taxon>
        <taxon>Bacillota</taxon>
        <taxon>Clostridia</taxon>
        <taxon>Eubacteriales</taxon>
        <taxon>Clostridiaceae</taxon>
        <taxon>Clostridium</taxon>
    </lineage>
</organism>
<dbReference type="PANTHER" id="PTHR30575:SF0">
    <property type="entry name" value="XAA-ARG DIPEPTIDASE"/>
    <property type="match status" value="1"/>
</dbReference>
<reference evidence="1 2" key="1">
    <citation type="journal article" date="2001" name="J. Bacteriol.">
        <title>Genome sequence and comparative analysis of the solvent-producing bacterium Clostridium acetobutylicum.</title>
        <authorList>
            <person name="Nolling J."/>
            <person name="Breton G."/>
            <person name="Omelchenko M.V."/>
            <person name="Makarova K.S."/>
            <person name="Zeng Q."/>
            <person name="Gibson R."/>
            <person name="Lee H.M."/>
            <person name="Dubois J."/>
            <person name="Qiu D."/>
            <person name="Hitti J."/>
            <person name="Wolf Y.I."/>
            <person name="Tatusov R.L."/>
            <person name="Sabathe F."/>
            <person name="Doucette-Stamm L."/>
            <person name="Soucaille P."/>
            <person name="Daly M.J."/>
            <person name="Bennett G.N."/>
            <person name="Koonin E.V."/>
            <person name="Smith D.R."/>
        </authorList>
    </citation>
    <scope>NUCLEOTIDE SEQUENCE [LARGE SCALE GENOMIC DNA]</scope>
    <source>
        <strain evidence="2">ATCC 824 / DSM 792 / JCM 1419 / LMG 5710 / VKM B-1787</strain>
    </source>
</reference>